<dbReference type="EMBL" id="JAUHHV010000003">
    <property type="protein sequence ID" value="KAK1429520.1"/>
    <property type="molecule type" value="Genomic_DNA"/>
</dbReference>
<dbReference type="SMART" id="SM00579">
    <property type="entry name" value="FBD"/>
    <property type="match status" value="1"/>
</dbReference>
<dbReference type="InterPro" id="IPR006566">
    <property type="entry name" value="FBD"/>
</dbReference>
<evidence type="ECO:0000256" key="1">
    <source>
        <dbReference type="SAM" id="MobiDB-lite"/>
    </source>
</evidence>
<evidence type="ECO:0000313" key="4">
    <source>
        <dbReference type="Proteomes" id="UP001229421"/>
    </source>
</evidence>
<sequence length="347" mass="40942">MVSLARLITKFCPASNVFCTICIFQLRRMRGFVSHAREDRISNLPHELIELILQELPFQDAARTIILSKTWRYIWTMLFTRMVNVYKRRFVSCSSDDKFSNLPDQLIELILDKLPVKDAARTSVLSKTWTYRWTSMNALVFSRQFSQFKMLLQQQERIPKWHPHMFKRLRRLDLVDINFGDIDQVQGVLCMLRNTPNLEQLCVRSEQMGCEDMHFNVEPAVSCLQALDCLGCSLHHLQRITFILPALSKPEMLFIKMLLNNSPTLERLIIHARTTDDLEKRLDVRDDLVTFHRASTFARISYLMKNPPPQVLLHCDGRYEDDIDDDDEEEEEEDDDDNKEDDYEDYR</sequence>
<dbReference type="PROSITE" id="PS50181">
    <property type="entry name" value="FBOX"/>
    <property type="match status" value="1"/>
</dbReference>
<proteinExistence type="predicted"/>
<keyword evidence="4" id="KW-1185">Reference proteome</keyword>
<feature type="compositionally biased region" description="Acidic residues" evidence="1">
    <location>
        <begin position="321"/>
        <end position="347"/>
    </location>
</feature>
<gene>
    <name evidence="3" type="ORF">QVD17_11731</name>
</gene>
<dbReference type="PANTHER" id="PTHR32212">
    <property type="entry name" value="CYCLIN-LIKE F-BOX"/>
    <property type="match status" value="1"/>
</dbReference>
<feature type="region of interest" description="Disordered" evidence="1">
    <location>
        <begin position="316"/>
        <end position="347"/>
    </location>
</feature>
<organism evidence="3 4">
    <name type="scientific">Tagetes erecta</name>
    <name type="common">African marigold</name>
    <dbReference type="NCBI Taxonomy" id="13708"/>
    <lineage>
        <taxon>Eukaryota</taxon>
        <taxon>Viridiplantae</taxon>
        <taxon>Streptophyta</taxon>
        <taxon>Embryophyta</taxon>
        <taxon>Tracheophyta</taxon>
        <taxon>Spermatophyta</taxon>
        <taxon>Magnoliopsida</taxon>
        <taxon>eudicotyledons</taxon>
        <taxon>Gunneridae</taxon>
        <taxon>Pentapetalae</taxon>
        <taxon>asterids</taxon>
        <taxon>campanulids</taxon>
        <taxon>Asterales</taxon>
        <taxon>Asteraceae</taxon>
        <taxon>Asteroideae</taxon>
        <taxon>Heliantheae alliance</taxon>
        <taxon>Tageteae</taxon>
        <taxon>Tagetes</taxon>
    </lineage>
</organism>
<name>A0AAD8L1A9_TARER</name>
<dbReference type="SUPFAM" id="SSF81383">
    <property type="entry name" value="F-box domain"/>
    <property type="match status" value="2"/>
</dbReference>
<dbReference type="SMART" id="SM00256">
    <property type="entry name" value="FBOX"/>
    <property type="match status" value="2"/>
</dbReference>
<dbReference type="Gene3D" id="3.80.10.10">
    <property type="entry name" value="Ribonuclease Inhibitor"/>
    <property type="match status" value="1"/>
</dbReference>
<reference evidence="3" key="1">
    <citation type="journal article" date="2023" name="bioRxiv">
        <title>Improved chromosome-level genome assembly for marigold (Tagetes erecta).</title>
        <authorList>
            <person name="Jiang F."/>
            <person name="Yuan L."/>
            <person name="Wang S."/>
            <person name="Wang H."/>
            <person name="Xu D."/>
            <person name="Wang A."/>
            <person name="Fan W."/>
        </authorList>
    </citation>
    <scope>NUCLEOTIDE SEQUENCE</scope>
    <source>
        <strain evidence="3">WSJ</strain>
        <tissue evidence="3">Leaf</tissue>
    </source>
</reference>
<dbReference type="Proteomes" id="UP001229421">
    <property type="component" value="Unassembled WGS sequence"/>
</dbReference>
<dbReference type="InterPro" id="IPR032675">
    <property type="entry name" value="LRR_dom_sf"/>
</dbReference>
<accession>A0AAD8L1A9</accession>
<dbReference type="InterPro" id="IPR036047">
    <property type="entry name" value="F-box-like_dom_sf"/>
</dbReference>
<dbReference type="AlphaFoldDB" id="A0AAD8L1A9"/>
<dbReference type="Pfam" id="PF00646">
    <property type="entry name" value="F-box"/>
    <property type="match status" value="2"/>
</dbReference>
<feature type="domain" description="F-box" evidence="2">
    <location>
        <begin position="38"/>
        <end position="82"/>
    </location>
</feature>
<evidence type="ECO:0000259" key="2">
    <source>
        <dbReference type="PROSITE" id="PS50181"/>
    </source>
</evidence>
<protein>
    <recommendedName>
        <fullName evidence="2">F-box domain-containing protein</fullName>
    </recommendedName>
</protein>
<dbReference type="InterPro" id="IPR001810">
    <property type="entry name" value="F-box_dom"/>
</dbReference>
<dbReference type="CDD" id="cd22160">
    <property type="entry name" value="F-box_AtFBL13-like"/>
    <property type="match status" value="2"/>
</dbReference>
<dbReference type="InterPro" id="IPR053781">
    <property type="entry name" value="F-box_AtFBL13-like"/>
</dbReference>
<comment type="caution">
    <text evidence="3">The sequence shown here is derived from an EMBL/GenBank/DDBJ whole genome shotgun (WGS) entry which is preliminary data.</text>
</comment>
<evidence type="ECO:0000313" key="3">
    <source>
        <dbReference type="EMBL" id="KAK1429520.1"/>
    </source>
</evidence>